<dbReference type="RefSeq" id="WP_268883152.1">
    <property type="nucleotide sequence ID" value="NZ_CP114029.1"/>
</dbReference>
<reference evidence="1" key="1">
    <citation type="submission" date="2022-12" db="EMBL/GenBank/DDBJ databases">
        <title>Jiella pelagia sp. nov., isolated from phosphonate enriched culture of Northwest Pacific surface seawater.</title>
        <authorList>
            <person name="Shin D.Y."/>
            <person name="Hwang C.Y."/>
        </authorList>
    </citation>
    <scope>NUCLEOTIDE SEQUENCE</scope>
    <source>
        <strain evidence="1">HL-NP1</strain>
    </source>
</reference>
<proteinExistence type="predicted"/>
<keyword evidence="2" id="KW-1185">Reference proteome</keyword>
<evidence type="ECO:0000313" key="1">
    <source>
        <dbReference type="EMBL" id="WAP70644.1"/>
    </source>
</evidence>
<accession>A0ABY7C3Z9</accession>
<sequence length="176" mass="18695">MQPSLADACGALGLGNKPTRTERLAWEALPDRSCPALRQFVDRFPESALRGQAADLLAARETSETTVWTKAARSLPLTVPFSAEDRRSEADARALALVGATSIADNLCSGFAQTQIYRVLASRPEPAEWTCRPFSTGYACGFSGKAICDVEIRGVTTTETCPPKAAGKTQSAAAQS</sequence>
<dbReference type="Proteomes" id="UP001164020">
    <property type="component" value="Chromosome"/>
</dbReference>
<protein>
    <submittedName>
        <fullName evidence="1">Uncharacterized protein</fullName>
    </submittedName>
</protein>
<dbReference type="EMBL" id="CP114029">
    <property type="protein sequence ID" value="WAP70644.1"/>
    <property type="molecule type" value="Genomic_DNA"/>
</dbReference>
<name>A0ABY7C3Z9_9HYPH</name>
<evidence type="ECO:0000313" key="2">
    <source>
        <dbReference type="Proteomes" id="UP001164020"/>
    </source>
</evidence>
<organism evidence="1 2">
    <name type="scientific">Jiella pelagia</name>
    <dbReference type="NCBI Taxonomy" id="2986949"/>
    <lineage>
        <taxon>Bacteria</taxon>
        <taxon>Pseudomonadati</taxon>
        <taxon>Pseudomonadota</taxon>
        <taxon>Alphaproteobacteria</taxon>
        <taxon>Hyphomicrobiales</taxon>
        <taxon>Aurantimonadaceae</taxon>
        <taxon>Jiella</taxon>
    </lineage>
</organism>
<gene>
    <name evidence="1" type="ORF">OH818_11850</name>
</gene>